<keyword evidence="1" id="KW-0812">Transmembrane</keyword>
<organism evidence="2 3">
    <name type="scientific">Deinococcus xinjiangensis</name>
    <dbReference type="NCBI Taxonomy" id="457454"/>
    <lineage>
        <taxon>Bacteria</taxon>
        <taxon>Thermotogati</taxon>
        <taxon>Deinococcota</taxon>
        <taxon>Deinococci</taxon>
        <taxon>Deinococcales</taxon>
        <taxon>Deinococcaceae</taxon>
        <taxon>Deinococcus</taxon>
    </lineage>
</organism>
<protein>
    <submittedName>
        <fullName evidence="2">Uncharacterized protein</fullName>
    </submittedName>
</protein>
<evidence type="ECO:0000313" key="3">
    <source>
        <dbReference type="Proteomes" id="UP001458946"/>
    </source>
</evidence>
<evidence type="ECO:0000313" key="2">
    <source>
        <dbReference type="EMBL" id="GAA5504068.1"/>
    </source>
</evidence>
<dbReference type="Proteomes" id="UP001458946">
    <property type="component" value="Unassembled WGS sequence"/>
</dbReference>
<accession>A0ABP9VL03</accession>
<proteinExistence type="predicted"/>
<name>A0ABP9VL03_9DEIO</name>
<feature type="transmembrane region" description="Helical" evidence="1">
    <location>
        <begin position="26"/>
        <end position="51"/>
    </location>
</feature>
<comment type="caution">
    <text evidence="2">The sequence shown here is derived from an EMBL/GenBank/DDBJ whole genome shotgun (WGS) entry which is preliminary data.</text>
</comment>
<reference evidence="2 3" key="1">
    <citation type="submission" date="2024-02" db="EMBL/GenBank/DDBJ databases">
        <title>Deinococcus xinjiangensis NBRC 107630.</title>
        <authorList>
            <person name="Ichikawa N."/>
            <person name="Katano-Makiyama Y."/>
            <person name="Hidaka K."/>
        </authorList>
    </citation>
    <scope>NUCLEOTIDE SEQUENCE [LARGE SCALE GENOMIC DNA]</scope>
    <source>
        <strain evidence="2 3">NBRC 107630</strain>
    </source>
</reference>
<keyword evidence="1" id="KW-1133">Transmembrane helix</keyword>
<keyword evidence="1" id="KW-0472">Membrane</keyword>
<dbReference type="EMBL" id="BAABRN010000084">
    <property type="protein sequence ID" value="GAA5504068.1"/>
    <property type="molecule type" value="Genomic_DNA"/>
</dbReference>
<sequence length="71" mass="7700">MGQSAKHVPLSLVIVQKSGILGLMEMIWPTLLVLLGTALIGWGLFALIAYLERLSGGGHGHHTQKKEKPEQ</sequence>
<gene>
    <name evidence="2" type="ORF">Dxin01_03836</name>
</gene>
<keyword evidence="3" id="KW-1185">Reference proteome</keyword>
<evidence type="ECO:0000256" key="1">
    <source>
        <dbReference type="SAM" id="Phobius"/>
    </source>
</evidence>